<dbReference type="InterPro" id="IPR016722">
    <property type="entry name" value="DNA_pol_alpha_bsu"/>
</dbReference>
<dbReference type="InterPro" id="IPR007185">
    <property type="entry name" value="DNA_pol_a/d/e_bsu"/>
</dbReference>
<dbReference type="Pfam" id="PF04042">
    <property type="entry name" value="DNA_pol_E_B"/>
    <property type="match status" value="1"/>
</dbReference>
<dbReference type="PANTHER" id="PTHR23061:SF12">
    <property type="entry name" value="DNA POLYMERASE ALPHA SUBUNIT B"/>
    <property type="match status" value="1"/>
</dbReference>
<accession>A0A6G1SED0</accession>
<evidence type="ECO:0000256" key="2">
    <source>
        <dbReference type="ARBA" id="ARBA00007299"/>
    </source>
</evidence>
<proteinExistence type="inferred from homology"/>
<dbReference type="GO" id="GO:0006270">
    <property type="term" value="P:DNA replication initiation"/>
    <property type="evidence" value="ECO:0007669"/>
    <property type="project" value="TreeGrafter"/>
</dbReference>
<dbReference type="AlphaFoldDB" id="A0A6G1SED0"/>
<keyword evidence="4" id="KW-0235">DNA replication</keyword>
<comment type="subcellular location">
    <subcellularLocation>
        <location evidence="1">Nucleus</location>
    </subcellularLocation>
</comment>
<evidence type="ECO:0000313" key="9">
    <source>
        <dbReference type="EMBL" id="MDE48280.1"/>
    </source>
</evidence>
<dbReference type="PANTHER" id="PTHR23061">
    <property type="entry name" value="DNA POLYMERASE 2 ALPHA 70 KDA SUBUNIT"/>
    <property type="match status" value="1"/>
</dbReference>
<name>A0A6G1SED0_9ACAR</name>
<organism evidence="9">
    <name type="scientific">Aceria tosichella</name>
    <name type="common">wheat curl mite</name>
    <dbReference type="NCBI Taxonomy" id="561515"/>
    <lineage>
        <taxon>Eukaryota</taxon>
        <taxon>Metazoa</taxon>
        <taxon>Ecdysozoa</taxon>
        <taxon>Arthropoda</taxon>
        <taxon>Chelicerata</taxon>
        <taxon>Arachnida</taxon>
        <taxon>Acari</taxon>
        <taxon>Acariformes</taxon>
        <taxon>Trombidiformes</taxon>
        <taxon>Prostigmata</taxon>
        <taxon>Eupodina</taxon>
        <taxon>Eriophyoidea</taxon>
        <taxon>Eriophyidae</taxon>
        <taxon>Eriophyinae</taxon>
        <taxon>Aceriini</taxon>
        <taxon>Aceria</taxon>
    </lineage>
</organism>
<dbReference type="EMBL" id="GGYP01002805">
    <property type="protein sequence ID" value="MDE47576.1"/>
    <property type="molecule type" value="Transcribed_RNA"/>
</dbReference>
<evidence type="ECO:0000256" key="4">
    <source>
        <dbReference type="ARBA" id="ARBA00022705"/>
    </source>
</evidence>
<feature type="region of interest" description="Disordered" evidence="6">
    <location>
        <begin position="405"/>
        <end position="439"/>
    </location>
</feature>
<dbReference type="GO" id="GO:0005658">
    <property type="term" value="C:alpha DNA polymerase:primase complex"/>
    <property type="evidence" value="ECO:0007669"/>
    <property type="project" value="TreeGrafter"/>
</dbReference>
<dbReference type="Gene3D" id="3.60.21.60">
    <property type="match status" value="1"/>
</dbReference>
<comment type="similarity">
    <text evidence="2">Belongs to the DNA polymerase alpha subunit B family.</text>
</comment>
<evidence type="ECO:0000313" key="8">
    <source>
        <dbReference type="EMBL" id="MDE47576.1"/>
    </source>
</evidence>
<evidence type="ECO:0000256" key="6">
    <source>
        <dbReference type="SAM" id="MobiDB-lite"/>
    </source>
</evidence>
<evidence type="ECO:0000256" key="3">
    <source>
        <dbReference type="ARBA" id="ARBA00018596"/>
    </source>
</evidence>
<gene>
    <name evidence="9" type="primary">Pola2_0</name>
    <name evidence="8" type="synonym">Pola2_1</name>
    <name evidence="8" type="ORF">g.15652</name>
    <name evidence="9" type="ORF">g.15655</name>
</gene>
<protein>
    <recommendedName>
        <fullName evidence="3">DNA polymerase alpha subunit B</fullName>
    </recommendedName>
</protein>
<feature type="domain" description="DNA polymerase alpha/delta/epsilon subunit B" evidence="7">
    <location>
        <begin position="138"/>
        <end position="342"/>
    </location>
</feature>
<evidence type="ECO:0000256" key="1">
    <source>
        <dbReference type="ARBA" id="ARBA00004123"/>
    </source>
</evidence>
<dbReference type="EMBL" id="GGYP01003509">
    <property type="protein sequence ID" value="MDE48280.1"/>
    <property type="molecule type" value="Transcribed_RNA"/>
</dbReference>
<evidence type="ECO:0000259" key="7">
    <source>
        <dbReference type="Pfam" id="PF04042"/>
    </source>
</evidence>
<reference evidence="9" key="1">
    <citation type="submission" date="2018-10" db="EMBL/GenBank/DDBJ databases">
        <title>Transcriptome assembly of Aceria tosichella (Wheat curl mite) Type 2.</title>
        <authorList>
            <person name="Scully E.D."/>
            <person name="Geib S.M."/>
            <person name="Palmer N.A."/>
            <person name="Gupta A.K."/>
            <person name="Sarath G."/>
            <person name="Tatineni S."/>
        </authorList>
    </citation>
    <scope>NUCLEOTIDE SEQUENCE</scope>
    <source>
        <strain evidence="9">LincolnNE</strain>
    </source>
</reference>
<feature type="compositionally biased region" description="Polar residues" evidence="6">
    <location>
        <begin position="408"/>
        <end position="439"/>
    </location>
</feature>
<keyword evidence="5" id="KW-0539">Nucleus</keyword>
<dbReference type="GO" id="GO:0003677">
    <property type="term" value="F:DNA binding"/>
    <property type="evidence" value="ECO:0007669"/>
    <property type="project" value="InterPro"/>
</dbReference>
<sequence length="439" mass="49389">MEHMRHVQVAATKNMFDVLIDRHAEAYLEAYPEVKEFSDFERSGTGHYYIGMIWADDNEKPLVESTKLRGSLSLTNNSLVELDFSAIDSQQSFFPGQIIAFLADPFTKRQLTTRKLLDPMRIAPRLKTITTDDTIRLLVAAGPFMRPEQDDWSLFDNIITSIKENNATHVILMGPFVDMENKLIGSKYDLNWRTCFDKLVEGPFDYACDVYLVPSSRDVLPNYLSATYFYPSPRLEFEIRVKEKIHPKCNITSVSDPAQIDLGGIYLDVTSAEVLLHLNKCSTFINKQGSVFASLYRHLISLGIYPIYPSPTDIAIDYPKLMKHIQLDRLGPHILTIPTRFKTSVVPVDDRLVVAVQKCSTTKQVVLVEIPKIEGTSETPINSVVHANYTHKIINLCPAIKTEEDDQASSMTPLESTTTTSQGSDTASLSTQATLIESQ</sequence>
<evidence type="ECO:0000256" key="5">
    <source>
        <dbReference type="ARBA" id="ARBA00023242"/>
    </source>
</evidence>